<feature type="region of interest" description="Disordered" evidence="1">
    <location>
        <begin position="61"/>
        <end position="630"/>
    </location>
</feature>
<dbReference type="InterPro" id="IPR018253">
    <property type="entry name" value="DnaJ_domain_CS"/>
</dbReference>
<comment type="caution">
    <text evidence="3">The sequence shown here is derived from an EMBL/GenBank/DDBJ whole genome shotgun (WGS) entry which is preliminary data.</text>
</comment>
<accession>A0A0L0NGK9</accession>
<organism evidence="3 4">
    <name type="scientific">Tolypocladium ophioglossoides (strain CBS 100239)</name>
    <name type="common">Snaketongue truffleclub</name>
    <name type="synonym">Elaphocordyceps ophioglossoides</name>
    <dbReference type="NCBI Taxonomy" id="1163406"/>
    <lineage>
        <taxon>Eukaryota</taxon>
        <taxon>Fungi</taxon>
        <taxon>Dikarya</taxon>
        <taxon>Ascomycota</taxon>
        <taxon>Pezizomycotina</taxon>
        <taxon>Sordariomycetes</taxon>
        <taxon>Hypocreomycetidae</taxon>
        <taxon>Hypocreales</taxon>
        <taxon>Ophiocordycipitaceae</taxon>
        <taxon>Tolypocladium</taxon>
    </lineage>
</organism>
<dbReference type="SUPFAM" id="SSF46565">
    <property type="entry name" value="Chaperone J-domain"/>
    <property type="match status" value="1"/>
</dbReference>
<feature type="compositionally biased region" description="Polar residues" evidence="1">
    <location>
        <begin position="344"/>
        <end position="355"/>
    </location>
</feature>
<dbReference type="GO" id="GO:0051087">
    <property type="term" value="F:protein-folding chaperone binding"/>
    <property type="evidence" value="ECO:0007669"/>
    <property type="project" value="TreeGrafter"/>
</dbReference>
<dbReference type="EMBL" id="LFRF01000004">
    <property type="protein sequence ID" value="KND93174.1"/>
    <property type="molecule type" value="Genomic_DNA"/>
</dbReference>
<feature type="compositionally biased region" description="Polar residues" evidence="1">
    <location>
        <begin position="466"/>
        <end position="489"/>
    </location>
</feature>
<name>A0A0L0NGK9_TOLOC</name>
<dbReference type="CDD" id="cd06257">
    <property type="entry name" value="DnaJ"/>
    <property type="match status" value="1"/>
</dbReference>
<dbReference type="SMART" id="SM00271">
    <property type="entry name" value="DnaJ"/>
    <property type="match status" value="1"/>
</dbReference>
<dbReference type="PROSITE" id="PS00636">
    <property type="entry name" value="DNAJ_1"/>
    <property type="match status" value="1"/>
</dbReference>
<feature type="compositionally biased region" description="Pro residues" evidence="1">
    <location>
        <begin position="218"/>
        <end position="227"/>
    </location>
</feature>
<evidence type="ECO:0000256" key="1">
    <source>
        <dbReference type="SAM" id="MobiDB-lite"/>
    </source>
</evidence>
<feature type="compositionally biased region" description="Polar residues" evidence="1">
    <location>
        <begin position="88"/>
        <end position="121"/>
    </location>
</feature>
<reference evidence="3 4" key="1">
    <citation type="journal article" date="2015" name="BMC Genomics">
        <title>The genome of the truffle-parasite Tolypocladium ophioglossoides and the evolution of antifungal peptaibiotics.</title>
        <authorList>
            <person name="Quandt C.A."/>
            <person name="Bushley K.E."/>
            <person name="Spatafora J.W."/>
        </authorList>
    </citation>
    <scope>NUCLEOTIDE SEQUENCE [LARGE SCALE GENOMIC DNA]</scope>
    <source>
        <strain evidence="3 4">CBS 100239</strain>
    </source>
</reference>
<dbReference type="PANTHER" id="PTHR43948:SF23">
    <property type="entry name" value="DNAJ DOMAIN PROTEIN (AFU_ORTHOLOGUE AFUA_1G15460)"/>
    <property type="match status" value="1"/>
</dbReference>
<dbReference type="Proteomes" id="UP000036947">
    <property type="component" value="Unassembled WGS sequence"/>
</dbReference>
<dbReference type="AlphaFoldDB" id="A0A0L0NGK9"/>
<proteinExistence type="predicted"/>
<dbReference type="InterPro" id="IPR001623">
    <property type="entry name" value="DnaJ_domain"/>
</dbReference>
<evidence type="ECO:0000313" key="3">
    <source>
        <dbReference type="EMBL" id="KND93174.1"/>
    </source>
</evidence>
<evidence type="ECO:0000259" key="2">
    <source>
        <dbReference type="PROSITE" id="PS50076"/>
    </source>
</evidence>
<dbReference type="STRING" id="1163406.A0A0L0NGK9"/>
<dbReference type="GO" id="GO:0005634">
    <property type="term" value="C:nucleus"/>
    <property type="evidence" value="ECO:0007669"/>
    <property type="project" value="TreeGrafter"/>
</dbReference>
<dbReference type="PANTHER" id="PTHR43948">
    <property type="entry name" value="DNAJ HOMOLOG SUBFAMILY B"/>
    <property type="match status" value="1"/>
</dbReference>
<feature type="compositionally biased region" description="Polar residues" evidence="1">
    <location>
        <begin position="550"/>
        <end position="559"/>
    </location>
</feature>
<dbReference type="PROSITE" id="PS50076">
    <property type="entry name" value="DNAJ_2"/>
    <property type="match status" value="1"/>
</dbReference>
<dbReference type="GO" id="GO:0044183">
    <property type="term" value="F:protein folding chaperone"/>
    <property type="evidence" value="ECO:0007669"/>
    <property type="project" value="TreeGrafter"/>
</dbReference>
<keyword evidence="4" id="KW-1185">Reference proteome</keyword>
<dbReference type="PRINTS" id="PR00625">
    <property type="entry name" value="JDOMAIN"/>
</dbReference>
<dbReference type="Pfam" id="PF00226">
    <property type="entry name" value="DnaJ"/>
    <property type="match status" value="1"/>
</dbReference>
<dbReference type="GO" id="GO:0051082">
    <property type="term" value="F:unfolded protein binding"/>
    <property type="evidence" value="ECO:0007669"/>
    <property type="project" value="TreeGrafter"/>
</dbReference>
<feature type="compositionally biased region" description="Polar residues" evidence="1">
    <location>
        <begin position="151"/>
        <end position="160"/>
    </location>
</feature>
<feature type="compositionally biased region" description="Polar residues" evidence="1">
    <location>
        <begin position="402"/>
        <end position="444"/>
    </location>
</feature>
<dbReference type="OrthoDB" id="10250354at2759"/>
<dbReference type="GO" id="GO:0005737">
    <property type="term" value="C:cytoplasm"/>
    <property type="evidence" value="ECO:0007669"/>
    <property type="project" value="TreeGrafter"/>
</dbReference>
<evidence type="ECO:0000313" key="4">
    <source>
        <dbReference type="Proteomes" id="UP000036947"/>
    </source>
</evidence>
<gene>
    <name evidence="3" type="ORF">TOPH_02234</name>
</gene>
<dbReference type="InterPro" id="IPR036869">
    <property type="entry name" value="J_dom_sf"/>
</dbReference>
<feature type="compositionally biased region" description="Basic and acidic residues" evidence="1">
    <location>
        <begin position="586"/>
        <end position="595"/>
    </location>
</feature>
<feature type="domain" description="J" evidence="2">
    <location>
        <begin position="6"/>
        <end position="72"/>
    </location>
</feature>
<dbReference type="Gene3D" id="1.10.287.110">
    <property type="entry name" value="DnaJ domain"/>
    <property type="match status" value="1"/>
</dbReference>
<feature type="compositionally biased region" description="Basic and acidic residues" evidence="1">
    <location>
        <begin position="281"/>
        <end position="304"/>
    </location>
</feature>
<protein>
    <submittedName>
        <fullName evidence="3">DnaJ-like protein rsp1</fullName>
    </submittedName>
</protein>
<feature type="compositionally biased region" description="Low complexity" evidence="1">
    <location>
        <begin position="505"/>
        <end position="517"/>
    </location>
</feature>
<sequence length="763" mass="83163">MAPTRDYYGDLELPPSADVVEVKKQFRKLALRYHPDRNPGREQEVNSKFQIIQSAHEILSDPQQKAKYDATLGQPGRMGGASGVKGNPWQNVSQQFPTPPRRNTTARNATSGAQRWQSRFSNGVPPTAKQQAAADPEAKKNAARAFENMRKNQSQGSARSTQRETRPSQPPPPPPRTESARQRAQASFGARKTGFHPRSPDPGDEPPVSSQSYYTRPSPEPPQAPEPPPRKPHPTAVPDPLSQFRDRDGYMADTRQATPYSSHGGEKTNPFDGVPLGRAKSSRESYRRDEPPALDDGFPREQMHRSSSVPKSTSKEGAGSGQNVPREDSGRPYPSDETPDEYTDTSFKSRTNAKYNSEAARDPTAYAGHVPNTEKYTKSQDYSGDGPSIFNFPIGDDAFEHTSPSTDPSRFSKSSVDDINTQFVNDDGSNTWQFSAGNRAQDGNQAGRPPSGGRANRRSPLKRPTMQRTESANAQPQSEASSSAFNANGWSDKFGPQTFVPQPTPGASASPTRSSRTSSKKVKAKPTVGNAAIIDDSSSDDETYDWRGRNAQSKSSGAESPQAMDIDSPPSASTVPPIQPGSARNIHVEPSRPEWRPGNVDAMTGDAGPERPEKMPINSNAGGSEDSEEFKASFADLKNVAPFAQQNQQKVGLGSFADLEDNLPFESKASEELPIKLPKAQPLVFPTAPEAPRLPPTVAIEGMKPNIASWSKYLAEFESYLQQWDDFNGQVVDHFATRKAHIAQTRSSKGYAFLGARGDGDIQ</sequence>